<dbReference type="PANTHER" id="PTHR12697">
    <property type="entry name" value="PBS LYASE HEAT-LIKE PROTEIN"/>
    <property type="match status" value="1"/>
</dbReference>
<dbReference type="RefSeq" id="WP_336352017.1">
    <property type="nucleotide sequence ID" value="NZ_JAZAQL010000005.1"/>
</dbReference>
<evidence type="ECO:0000256" key="1">
    <source>
        <dbReference type="SAM" id="MobiDB-lite"/>
    </source>
</evidence>
<organism evidence="2 3">
    <name type="scientific">Halorubellus litoreus</name>
    <dbReference type="NCBI Taxonomy" id="755308"/>
    <lineage>
        <taxon>Archaea</taxon>
        <taxon>Methanobacteriati</taxon>
        <taxon>Methanobacteriota</taxon>
        <taxon>Stenosarchaea group</taxon>
        <taxon>Halobacteria</taxon>
        <taxon>Halobacteriales</taxon>
        <taxon>Halorubellaceae</taxon>
        <taxon>Halorubellus</taxon>
    </lineage>
</organism>
<dbReference type="SUPFAM" id="SSF48371">
    <property type="entry name" value="ARM repeat"/>
    <property type="match status" value="1"/>
</dbReference>
<protein>
    <submittedName>
        <fullName evidence="2">HEAT repeat domain-containing protein</fullName>
    </submittedName>
</protein>
<dbReference type="InterPro" id="IPR004155">
    <property type="entry name" value="PBS_lyase_HEAT"/>
</dbReference>
<dbReference type="Gene3D" id="1.25.10.10">
    <property type="entry name" value="Leucine-rich Repeat Variant"/>
    <property type="match status" value="1"/>
</dbReference>
<reference evidence="2 3" key="1">
    <citation type="journal article" date="2019" name="Int. J. Syst. Evol. Microbiol.">
        <title>The Global Catalogue of Microorganisms (GCM) 10K type strain sequencing project: providing services to taxonomists for standard genome sequencing and annotation.</title>
        <authorList>
            <consortium name="The Broad Institute Genomics Platform"/>
            <consortium name="The Broad Institute Genome Sequencing Center for Infectious Disease"/>
            <person name="Wu L."/>
            <person name="Ma J."/>
        </authorList>
    </citation>
    <scope>NUCLEOTIDE SEQUENCE [LARGE SCALE GENOMIC DNA]</scope>
    <source>
        <strain evidence="2 3">GX26</strain>
    </source>
</reference>
<gene>
    <name evidence="2" type="ORF">ACFQGB_19625</name>
</gene>
<keyword evidence="3" id="KW-1185">Reference proteome</keyword>
<dbReference type="SMART" id="SM00567">
    <property type="entry name" value="EZ_HEAT"/>
    <property type="match status" value="4"/>
</dbReference>
<dbReference type="Pfam" id="PF13646">
    <property type="entry name" value="HEAT_2"/>
    <property type="match status" value="2"/>
</dbReference>
<dbReference type="AlphaFoldDB" id="A0ABD5VKZ3"/>
<dbReference type="InterPro" id="IPR011989">
    <property type="entry name" value="ARM-like"/>
</dbReference>
<evidence type="ECO:0000313" key="2">
    <source>
        <dbReference type="EMBL" id="MFC6955078.1"/>
    </source>
</evidence>
<feature type="compositionally biased region" description="Acidic residues" evidence="1">
    <location>
        <begin position="1"/>
        <end position="21"/>
    </location>
</feature>
<accession>A0ABD5VKZ3</accession>
<feature type="compositionally biased region" description="Acidic residues" evidence="1">
    <location>
        <begin position="36"/>
        <end position="94"/>
    </location>
</feature>
<dbReference type="PANTHER" id="PTHR12697:SF5">
    <property type="entry name" value="DEOXYHYPUSINE HYDROXYLASE"/>
    <property type="match status" value="1"/>
</dbReference>
<proteinExistence type="predicted"/>
<dbReference type="EMBL" id="JBHSXN010000005">
    <property type="protein sequence ID" value="MFC6955078.1"/>
    <property type="molecule type" value="Genomic_DNA"/>
</dbReference>
<dbReference type="InterPro" id="IPR016024">
    <property type="entry name" value="ARM-type_fold"/>
</dbReference>
<comment type="caution">
    <text evidence="2">The sequence shown here is derived from an EMBL/GenBank/DDBJ whole genome shotgun (WGS) entry which is preliminary data.</text>
</comment>
<feature type="region of interest" description="Disordered" evidence="1">
    <location>
        <begin position="1"/>
        <end position="110"/>
    </location>
</feature>
<dbReference type="Proteomes" id="UP001596395">
    <property type="component" value="Unassembled WGS sequence"/>
</dbReference>
<name>A0ABD5VKZ3_9EURY</name>
<sequence length="420" mass="45904">MSEDEPENGDADGEAADDAEQTDYSVEELRDRLEELQELLDAAETEADLDDVEADVESLEADVEASDLPEPDDEDEDAPEEELVADIEDVQSDLEEARGPYAEDVASDLGDVASTVADTRWTEDGHEDVLAAVETFVDDAGDALDDSFDVDDEEPEALADALEAVADAIESAGLDADDDAELIATLLEATETLQAAVEDAEEWDDLSIREQLDYHGVYDQVDHRKDFPPEWHALKVYEKNFDAEGVLVVLDRLDSDFMERHCMEVLEKLGPEEALDEMSQRAQRRDKAAIRILGKIGSEEPVETLVDYVDADSDPELQKATFRALGEIGTEEATQPIANKLVADSEDTRSRAARALGLIGDTRAISPLADVLADEDEADRVRASAAWALNQIGTEAALEEVSGYVDDRAFIVQAEAEKVA</sequence>
<evidence type="ECO:0000313" key="3">
    <source>
        <dbReference type="Proteomes" id="UP001596395"/>
    </source>
</evidence>